<dbReference type="RefSeq" id="WP_067028372.1">
    <property type="nucleotide sequence ID" value="NZ_CP038256.1"/>
</dbReference>
<dbReference type="OrthoDB" id="3268570at2"/>
<name>A0A1B9NIB6_9MICO</name>
<dbReference type="EMBL" id="LXMD01000003">
    <property type="protein sequence ID" value="OCG76359.1"/>
    <property type="molecule type" value="Genomic_DNA"/>
</dbReference>
<comment type="caution">
    <text evidence="1">The sequence shown here is derived from an EMBL/GenBank/DDBJ whole genome shotgun (WGS) entry which is preliminary data.</text>
</comment>
<sequence length="81" mass="8668">MDGTYSIVLGDRGRLVIPAELRARQQWDQGTPLVAIETPTGVVLLSREQAKAAVRRQLAGGSLADELLAERRRAAAAEDAA</sequence>
<dbReference type="Proteomes" id="UP000093355">
    <property type="component" value="Unassembled WGS sequence"/>
</dbReference>
<dbReference type="STRING" id="904291.A7J15_12170"/>
<keyword evidence="1" id="KW-0131">Cell cycle</keyword>
<protein>
    <submittedName>
        <fullName evidence="1">Cell division protein MraZ</fullName>
    </submittedName>
</protein>
<gene>
    <name evidence="1" type="ORF">A7J15_12170</name>
</gene>
<keyword evidence="2" id="KW-1185">Reference proteome</keyword>
<reference evidence="1 2" key="1">
    <citation type="submission" date="2016-05" db="EMBL/GenBank/DDBJ databases">
        <authorList>
            <person name="Lavstsen T."/>
            <person name="Jespersen J.S."/>
        </authorList>
    </citation>
    <scope>NUCLEOTIDE SEQUENCE [LARGE SCALE GENOMIC DNA]</scope>
    <source>
        <strain evidence="1 2">YLB-01</strain>
    </source>
</reference>
<accession>A0A1B9NIB6</accession>
<proteinExistence type="predicted"/>
<dbReference type="GO" id="GO:0051301">
    <property type="term" value="P:cell division"/>
    <property type="evidence" value="ECO:0007669"/>
    <property type="project" value="UniProtKB-KW"/>
</dbReference>
<dbReference type="AlphaFoldDB" id="A0A1B9NIB6"/>
<dbReference type="InterPro" id="IPR037914">
    <property type="entry name" value="SpoVT-AbrB_sf"/>
</dbReference>
<evidence type="ECO:0000313" key="1">
    <source>
        <dbReference type="EMBL" id="OCG76359.1"/>
    </source>
</evidence>
<organism evidence="1 2">
    <name type="scientific">Microbacterium sediminis</name>
    <dbReference type="NCBI Taxonomy" id="904291"/>
    <lineage>
        <taxon>Bacteria</taxon>
        <taxon>Bacillati</taxon>
        <taxon>Actinomycetota</taxon>
        <taxon>Actinomycetes</taxon>
        <taxon>Micrococcales</taxon>
        <taxon>Microbacteriaceae</taxon>
        <taxon>Microbacterium</taxon>
    </lineage>
</organism>
<keyword evidence="1" id="KW-0132">Cell division</keyword>
<dbReference type="SUPFAM" id="SSF89447">
    <property type="entry name" value="AbrB/MazE/MraZ-like"/>
    <property type="match status" value="1"/>
</dbReference>
<evidence type="ECO:0000313" key="2">
    <source>
        <dbReference type="Proteomes" id="UP000093355"/>
    </source>
</evidence>